<name>A0AA88GWU3_NAELO</name>
<feature type="region of interest" description="Disordered" evidence="2">
    <location>
        <begin position="302"/>
        <end position="330"/>
    </location>
</feature>
<feature type="region of interest" description="Disordered" evidence="2">
    <location>
        <begin position="166"/>
        <end position="195"/>
    </location>
</feature>
<feature type="region of interest" description="Disordered" evidence="2">
    <location>
        <begin position="41"/>
        <end position="67"/>
    </location>
</feature>
<keyword evidence="1" id="KW-0175">Coiled coil</keyword>
<comment type="caution">
    <text evidence="3">The sequence shown here is derived from an EMBL/GenBank/DDBJ whole genome shotgun (WGS) entry which is preliminary data.</text>
</comment>
<reference evidence="3 4" key="1">
    <citation type="journal article" date="2018" name="BMC Genomics">
        <title>The genome of Naegleria lovaniensis, the basis for a comparative approach to unravel pathogenicity factors of the human pathogenic amoeba N. fowleri.</title>
        <authorList>
            <person name="Liechti N."/>
            <person name="Schurch N."/>
            <person name="Bruggmann R."/>
            <person name="Wittwer M."/>
        </authorList>
    </citation>
    <scope>NUCLEOTIDE SEQUENCE [LARGE SCALE GENOMIC DNA]</scope>
    <source>
        <strain evidence="3 4">ATCC 30569</strain>
    </source>
</reference>
<organism evidence="3 4">
    <name type="scientific">Naegleria lovaniensis</name>
    <name type="common">Amoeba</name>
    <dbReference type="NCBI Taxonomy" id="51637"/>
    <lineage>
        <taxon>Eukaryota</taxon>
        <taxon>Discoba</taxon>
        <taxon>Heterolobosea</taxon>
        <taxon>Tetramitia</taxon>
        <taxon>Eutetramitia</taxon>
        <taxon>Vahlkampfiidae</taxon>
        <taxon>Naegleria</taxon>
    </lineage>
</organism>
<sequence length="630" mass="71751">MKTLSARSIASSINSSLSREGTKSNVDTSVSSFGVISAKRFLSNPMDTDDNDTDSDVSSTNNFLNEHTDDFSDQLELYRRSYDDGDDNDEEDNFISLDKHQTIGRNDLNDLAQENNNEKFRQKINGDSTISKIKILSKTSIDTSSENMEEQKEKVERLVRSAILRSGDRKTRGTNMSKHNVSPYKSSHSTRDQEAHFETWQPMNTLDSSLSDEEKDDLKILIPKLNLRESLESQPIAATNTHSSSASSSSSSKSSIQQDQLLSSMLQKNKELKSALDKITEEKNNLEEQFVSQVTEMERYLTRTEGSSPIKKSVANNRSKQSRHLSKEELSSIDTTLNMRIPNADHSPIVKLSQSILNTSSIRPVQVSSRKERDLSHHHSKSGHEQTIHELRDKIKEIKERYENEKLTNHVKVHLTQDISDLLETLLQNELEKHEPLTERTRKLTSSLQDYLNSTSAVSNNSSPSKNNLKALSEIKELRVQIEIQNSMIESLKDDNEQLKEQLKQERVRTKSTQKNLSQSEKHIERLEQQMKRRESAHQVAVEELKKAHDTLLMEKEELLQQVRFLRESIQENTSSLNQSISSIRGTGFPLSTSSSHCVKLLSDNQSEVSCTRDLEEPVKDHTFPPSTHY</sequence>
<evidence type="ECO:0000256" key="2">
    <source>
        <dbReference type="SAM" id="MobiDB-lite"/>
    </source>
</evidence>
<evidence type="ECO:0000313" key="4">
    <source>
        <dbReference type="Proteomes" id="UP000816034"/>
    </source>
</evidence>
<protein>
    <submittedName>
        <fullName evidence="3">Uncharacterized protein</fullName>
    </submittedName>
</protein>
<dbReference type="RefSeq" id="XP_044551161.1">
    <property type="nucleotide sequence ID" value="XM_044690816.1"/>
</dbReference>
<feature type="coiled-coil region" evidence="1">
    <location>
        <begin position="262"/>
        <end position="296"/>
    </location>
</feature>
<feature type="region of interest" description="Disordered" evidence="2">
    <location>
        <begin position="236"/>
        <end position="259"/>
    </location>
</feature>
<dbReference type="GeneID" id="68093957"/>
<gene>
    <name evidence="3" type="ORF">C9374_001501</name>
</gene>
<dbReference type="Proteomes" id="UP000816034">
    <property type="component" value="Unassembled WGS sequence"/>
</dbReference>
<evidence type="ECO:0000313" key="3">
    <source>
        <dbReference type="EMBL" id="KAG2387169.1"/>
    </source>
</evidence>
<proteinExistence type="predicted"/>
<feature type="compositionally biased region" description="Basic and acidic residues" evidence="2">
    <location>
        <begin position="369"/>
        <end position="388"/>
    </location>
</feature>
<feature type="compositionally biased region" description="Polar residues" evidence="2">
    <location>
        <begin position="173"/>
        <end position="187"/>
    </location>
</feature>
<accession>A0AA88GWU3</accession>
<feature type="coiled-coil region" evidence="1">
    <location>
        <begin position="475"/>
        <end position="569"/>
    </location>
</feature>
<keyword evidence="4" id="KW-1185">Reference proteome</keyword>
<feature type="region of interest" description="Disordered" evidence="2">
    <location>
        <begin position="1"/>
        <end position="29"/>
    </location>
</feature>
<dbReference type="AlphaFoldDB" id="A0AA88GWU3"/>
<evidence type="ECO:0000256" key="1">
    <source>
        <dbReference type="SAM" id="Coils"/>
    </source>
</evidence>
<feature type="region of interest" description="Disordered" evidence="2">
    <location>
        <begin position="363"/>
        <end position="388"/>
    </location>
</feature>
<feature type="compositionally biased region" description="Low complexity" evidence="2">
    <location>
        <begin position="1"/>
        <end position="19"/>
    </location>
</feature>
<feature type="compositionally biased region" description="Low complexity" evidence="2">
    <location>
        <begin position="243"/>
        <end position="259"/>
    </location>
</feature>
<dbReference type="EMBL" id="PYSW02000013">
    <property type="protein sequence ID" value="KAG2387169.1"/>
    <property type="molecule type" value="Genomic_DNA"/>
</dbReference>